<keyword evidence="2" id="KW-1185">Reference proteome</keyword>
<dbReference type="EMBL" id="BPLR01019866">
    <property type="protein sequence ID" value="GIX72669.1"/>
    <property type="molecule type" value="Genomic_DNA"/>
</dbReference>
<proteinExistence type="predicted"/>
<evidence type="ECO:0000313" key="2">
    <source>
        <dbReference type="Proteomes" id="UP001054945"/>
    </source>
</evidence>
<dbReference type="Proteomes" id="UP001054945">
    <property type="component" value="Unassembled WGS sequence"/>
</dbReference>
<dbReference type="AlphaFoldDB" id="A0AAV4MJD2"/>
<reference evidence="1 2" key="1">
    <citation type="submission" date="2021-06" db="EMBL/GenBank/DDBJ databases">
        <title>Caerostris extrusa draft genome.</title>
        <authorList>
            <person name="Kono N."/>
            <person name="Arakawa K."/>
        </authorList>
    </citation>
    <scope>NUCLEOTIDE SEQUENCE [LARGE SCALE GENOMIC DNA]</scope>
</reference>
<organism evidence="1 2">
    <name type="scientific">Caerostris extrusa</name>
    <name type="common">Bark spider</name>
    <name type="synonym">Caerostris bankana</name>
    <dbReference type="NCBI Taxonomy" id="172846"/>
    <lineage>
        <taxon>Eukaryota</taxon>
        <taxon>Metazoa</taxon>
        <taxon>Ecdysozoa</taxon>
        <taxon>Arthropoda</taxon>
        <taxon>Chelicerata</taxon>
        <taxon>Arachnida</taxon>
        <taxon>Araneae</taxon>
        <taxon>Araneomorphae</taxon>
        <taxon>Entelegynae</taxon>
        <taxon>Araneoidea</taxon>
        <taxon>Araneidae</taxon>
        <taxon>Caerostris</taxon>
    </lineage>
</organism>
<comment type="caution">
    <text evidence="1">The sequence shown here is derived from an EMBL/GenBank/DDBJ whole genome shotgun (WGS) entry which is preliminary data.</text>
</comment>
<sequence>MIFLSDNLLFGLPSSKTRNTLRNDRSVRNENGEEIRLDVQRDLLMGVVRVIREKGGGYIDQKDHFACVTVVVTKEIL</sequence>
<evidence type="ECO:0000313" key="1">
    <source>
        <dbReference type="EMBL" id="GIX72669.1"/>
    </source>
</evidence>
<accession>A0AAV4MJD2</accession>
<gene>
    <name evidence="1" type="ORF">CEXT_784221</name>
</gene>
<protein>
    <submittedName>
        <fullName evidence="1">Uncharacterized protein</fullName>
    </submittedName>
</protein>
<name>A0AAV4MJD2_CAEEX</name>